<organism evidence="2 3">
    <name type="scientific">Desulfocurvibacter africanus subsp. africanus str. Walvis Bay</name>
    <dbReference type="NCBI Taxonomy" id="690850"/>
    <lineage>
        <taxon>Bacteria</taxon>
        <taxon>Pseudomonadati</taxon>
        <taxon>Thermodesulfobacteriota</taxon>
        <taxon>Desulfovibrionia</taxon>
        <taxon>Desulfovibrionales</taxon>
        <taxon>Desulfovibrionaceae</taxon>
        <taxon>Desulfocurvibacter</taxon>
    </lineage>
</organism>
<dbReference type="HOGENOM" id="CLU_074061_0_0_7"/>
<feature type="region of interest" description="Disordered" evidence="1">
    <location>
        <begin position="83"/>
        <end position="123"/>
    </location>
</feature>
<dbReference type="RefSeq" id="WP_014259225.1">
    <property type="nucleotide sequence ID" value="NC_016629.1"/>
</dbReference>
<evidence type="ECO:0000313" key="2">
    <source>
        <dbReference type="EMBL" id="EGJ49412.1"/>
    </source>
</evidence>
<evidence type="ECO:0008006" key="4">
    <source>
        <dbReference type="Google" id="ProtNLM"/>
    </source>
</evidence>
<dbReference type="Proteomes" id="UP000007844">
    <property type="component" value="Chromosome"/>
</dbReference>
<sequence length="236" mass="25601" precursor="true">MKVRHSASSTKISKVLKTLTLLAAIKLTLAAAISLNMLPLGGADGEKSQAVIQVPAPVVAAHATVAAGAKMVMAVSEAQAAVEPAPAQPNTDQQPQAQAAEESSRKPLDWQSLRRKEEELSRKEQALKELERELDFRLKKMNQMEANLKLMLDKADTVKDEKLRHLVDVYANMKAKQAAAALEQLQEDIAVRILSGMRGRQAGEVMSNMSAEKAATLSEALTRLQIPFAENQAQAN</sequence>
<feature type="compositionally biased region" description="Basic and acidic residues" evidence="1">
    <location>
        <begin position="102"/>
        <end position="123"/>
    </location>
</feature>
<dbReference type="AlphaFoldDB" id="F3YX24"/>
<evidence type="ECO:0000313" key="3">
    <source>
        <dbReference type="Proteomes" id="UP000007844"/>
    </source>
</evidence>
<name>F3YX24_DESAF</name>
<keyword evidence="3" id="KW-1185">Reference proteome</keyword>
<dbReference type="EMBL" id="CP003221">
    <property type="protein sequence ID" value="EGJ49412.1"/>
    <property type="molecule type" value="Genomic_DNA"/>
</dbReference>
<dbReference type="STRING" id="690850.Desaf_1069"/>
<gene>
    <name evidence="2" type="ORF">Desaf_1069</name>
</gene>
<dbReference type="eggNOG" id="COG3334">
    <property type="taxonomic scope" value="Bacteria"/>
</dbReference>
<dbReference type="SUPFAM" id="SSF158791">
    <property type="entry name" value="MgtE N-terminal domain-like"/>
    <property type="match status" value="1"/>
</dbReference>
<dbReference type="KEGG" id="daf:Desaf_1069"/>
<protein>
    <recommendedName>
        <fullName evidence="4">Magnesium transporter MgtE intracellular domain-containing protein</fullName>
    </recommendedName>
</protein>
<reference evidence="2 3" key="1">
    <citation type="journal article" date="2011" name="J. Bacteriol.">
        <title>Genome sequence of the mercury-methylating and pleomorphic Desulfovibrio africanus Strain Walvis Bay.</title>
        <authorList>
            <person name="Brown S.D."/>
            <person name="Wall J.D."/>
            <person name="Kucken A.M."/>
            <person name="Gilmour C.C."/>
            <person name="Podar M."/>
            <person name="Brandt C.C."/>
            <person name="Teshima H."/>
            <person name="Detter J.C."/>
            <person name="Han C.S."/>
            <person name="Land M.L."/>
            <person name="Lucas S."/>
            <person name="Han J."/>
            <person name="Pennacchio L."/>
            <person name="Nolan M."/>
            <person name="Pitluck S."/>
            <person name="Woyke T."/>
            <person name="Goodwin L."/>
            <person name="Palumbo A.V."/>
            <person name="Elias D.A."/>
        </authorList>
    </citation>
    <scope>NUCLEOTIDE SEQUENCE [LARGE SCALE GENOMIC DNA]</scope>
    <source>
        <strain evidence="2 3">Walvis Bay</strain>
    </source>
</reference>
<proteinExistence type="predicted"/>
<accession>F3YX24</accession>
<evidence type="ECO:0000256" key="1">
    <source>
        <dbReference type="SAM" id="MobiDB-lite"/>
    </source>
</evidence>